<proteinExistence type="predicted"/>
<accession>A0A5C3N2M0</accession>
<feature type="compositionally biased region" description="Basic and acidic residues" evidence="1">
    <location>
        <begin position="244"/>
        <end position="259"/>
    </location>
</feature>
<protein>
    <submittedName>
        <fullName evidence="2">Uncharacterized protein</fullName>
    </submittedName>
</protein>
<reference evidence="2 3" key="1">
    <citation type="journal article" date="2019" name="Nat. Ecol. Evol.">
        <title>Megaphylogeny resolves global patterns of mushroom evolution.</title>
        <authorList>
            <person name="Varga T."/>
            <person name="Krizsan K."/>
            <person name="Foldi C."/>
            <person name="Dima B."/>
            <person name="Sanchez-Garcia M."/>
            <person name="Sanchez-Ramirez S."/>
            <person name="Szollosi G.J."/>
            <person name="Szarkandi J.G."/>
            <person name="Papp V."/>
            <person name="Albert L."/>
            <person name="Andreopoulos W."/>
            <person name="Angelini C."/>
            <person name="Antonin V."/>
            <person name="Barry K.W."/>
            <person name="Bougher N.L."/>
            <person name="Buchanan P."/>
            <person name="Buyck B."/>
            <person name="Bense V."/>
            <person name="Catcheside P."/>
            <person name="Chovatia M."/>
            <person name="Cooper J."/>
            <person name="Damon W."/>
            <person name="Desjardin D."/>
            <person name="Finy P."/>
            <person name="Geml J."/>
            <person name="Haridas S."/>
            <person name="Hughes K."/>
            <person name="Justo A."/>
            <person name="Karasinski D."/>
            <person name="Kautmanova I."/>
            <person name="Kiss B."/>
            <person name="Kocsube S."/>
            <person name="Kotiranta H."/>
            <person name="LaButti K.M."/>
            <person name="Lechner B.E."/>
            <person name="Liimatainen K."/>
            <person name="Lipzen A."/>
            <person name="Lukacs Z."/>
            <person name="Mihaltcheva S."/>
            <person name="Morgado L.N."/>
            <person name="Niskanen T."/>
            <person name="Noordeloos M.E."/>
            <person name="Ohm R.A."/>
            <person name="Ortiz-Santana B."/>
            <person name="Ovrebo C."/>
            <person name="Racz N."/>
            <person name="Riley R."/>
            <person name="Savchenko A."/>
            <person name="Shiryaev A."/>
            <person name="Soop K."/>
            <person name="Spirin V."/>
            <person name="Szebenyi C."/>
            <person name="Tomsovsky M."/>
            <person name="Tulloss R.E."/>
            <person name="Uehling J."/>
            <person name="Grigoriev I.V."/>
            <person name="Vagvolgyi C."/>
            <person name="Papp T."/>
            <person name="Martin F.M."/>
            <person name="Miettinen O."/>
            <person name="Hibbett D.S."/>
            <person name="Nagy L.G."/>
        </authorList>
    </citation>
    <scope>NUCLEOTIDE SEQUENCE [LARGE SCALE GENOMIC DNA]</scope>
    <source>
        <strain evidence="2 3">OMC1185</strain>
    </source>
</reference>
<sequence>MPCRPYPRLKSGKFECDWDGLTVKGHSLADEWTIKYHLGMIVNHTPRGNISKRQPSERDLKKPKAWWEAQMVFYNLKKGSSISAMQDILRTAIATRALSVPESTRALEAKLKQEYIELSKKAADDNWSACTTDEERVNLDPERFLRETFDRKKAPPVDLYVIKGRQYLDRFGVHQAAEKLTLQTQSADAYDEEGKVWTRWVIVGRDSAQVYEHATWIEAEGRRRSYEKMEAQLKALKKQKAKRSGRDRDSDEENWEGRLSKRARPISTGDSDNEDSEEDHRTEEDDDEHSVSQSPEQRSDSDETSHSDLEDQEDDEEQEGDEPEYERDPKLKPVIARFRNALDVTGEWNMTAPGIASMWPHVSENMHLTIAMNKTKKGEQLFAQFNLGVVEGVMAFDTPPVPPTFESTFLWRGRENGEGKMRFSSYCCGKVTFEKETMTLKGVIAGACGTWKFSGERLAKSSLSGTALKDEYEGYNMEAYEREAEERWR</sequence>
<organism evidence="2 3">
    <name type="scientific">Heliocybe sulcata</name>
    <dbReference type="NCBI Taxonomy" id="5364"/>
    <lineage>
        <taxon>Eukaryota</taxon>
        <taxon>Fungi</taxon>
        <taxon>Dikarya</taxon>
        <taxon>Basidiomycota</taxon>
        <taxon>Agaricomycotina</taxon>
        <taxon>Agaricomycetes</taxon>
        <taxon>Gloeophyllales</taxon>
        <taxon>Gloeophyllaceae</taxon>
        <taxon>Heliocybe</taxon>
    </lineage>
</organism>
<feature type="compositionally biased region" description="Basic and acidic residues" evidence="1">
    <location>
        <begin position="297"/>
        <end position="309"/>
    </location>
</feature>
<dbReference type="OrthoDB" id="4121058at2759"/>
<dbReference type="AlphaFoldDB" id="A0A5C3N2M0"/>
<gene>
    <name evidence="2" type="ORF">OE88DRAFT_1659163</name>
</gene>
<keyword evidence="3" id="KW-1185">Reference proteome</keyword>
<evidence type="ECO:0000313" key="3">
    <source>
        <dbReference type="Proteomes" id="UP000305948"/>
    </source>
</evidence>
<evidence type="ECO:0000313" key="2">
    <source>
        <dbReference type="EMBL" id="TFK51282.1"/>
    </source>
</evidence>
<feature type="compositionally biased region" description="Acidic residues" evidence="1">
    <location>
        <begin position="310"/>
        <end position="325"/>
    </location>
</feature>
<dbReference type="EMBL" id="ML213511">
    <property type="protein sequence ID" value="TFK51282.1"/>
    <property type="molecule type" value="Genomic_DNA"/>
</dbReference>
<feature type="region of interest" description="Disordered" evidence="1">
    <location>
        <begin position="233"/>
        <end position="332"/>
    </location>
</feature>
<dbReference type="Proteomes" id="UP000305948">
    <property type="component" value="Unassembled WGS sequence"/>
</dbReference>
<evidence type="ECO:0000256" key="1">
    <source>
        <dbReference type="SAM" id="MobiDB-lite"/>
    </source>
</evidence>
<name>A0A5C3N2M0_9AGAM</name>